<keyword evidence="10" id="KW-1185">Reference proteome</keyword>
<dbReference type="Pfam" id="PF00726">
    <property type="entry name" value="IL10"/>
    <property type="match status" value="1"/>
</dbReference>
<evidence type="ECO:0000313" key="10">
    <source>
        <dbReference type="Proteomes" id="UP001152622"/>
    </source>
</evidence>
<comment type="caution">
    <text evidence="9">The sequence shown here is derived from an EMBL/GenBank/DDBJ whole genome shotgun (WGS) entry which is preliminary data.</text>
</comment>
<dbReference type="EMBL" id="JAINUF010000005">
    <property type="protein sequence ID" value="KAJ8360528.1"/>
    <property type="molecule type" value="Genomic_DNA"/>
</dbReference>
<evidence type="ECO:0000256" key="1">
    <source>
        <dbReference type="ARBA" id="ARBA00004613"/>
    </source>
</evidence>
<dbReference type="InterPro" id="IPR009079">
    <property type="entry name" value="4_helix_cytokine-like_core"/>
</dbReference>
<dbReference type="GO" id="GO:0005615">
    <property type="term" value="C:extracellular space"/>
    <property type="evidence" value="ECO:0007669"/>
    <property type="project" value="UniProtKB-UniRule"/>
</dbReference>
<accession>A0A9Q1J0B5</accession>
<sequence length="133" mass="15490">MSLSWFFQLSLLLTALLLEPVHFRKDCKDKCCSFLDKFSVRLKELRTSFAKIKDYYEDKDDIPTALLDENVLNDFQSPFGCHAMKEVLRFYLDTVLPSAMNEKANKDYIHPIGSISDIFYELKKEVIHCVSNP</sequence>
<dbReference type="PANTHER" id="PTHR48482">
    <property type="entry name" value="INTERLEUKIN-19-RELATED"/>
    <property type="match status" value="1"/>
</dbReference>
<comment type="similarity">
    <text evidence="2 8">Belongs to the IL-10 family.</text>
</comment>
<comment type="subunit">
    <text evidence="3">Homodimer. Interacts with IL10RA and IL10RB.</text>
</comment>
<dbReference type="GO" id="GO:0006955">
    <property type="term" value="P:immune response"/>
    <property type="evidence" value="ECO:0007669"/>
    <property type="project" value="InterPro"/>
</dbReference>
<organism evidence="9 10">
    <name type="scientific">Synaphobranchus kaupii</name>
    <name type="common">Kaup's arrowtooth eel</name>
    <dbReference type="NCBI Taxonomy" id="118154"/>
    <lineage>
        <taxon>Eukaryota</taxon>
        <taxon>Metazoa</taxon>
        <taxon>Chordata</taxon>
        <taxon>Craniata</taxon>
        <taxon>Vertebrata</taxon>
        <taxon>Euteleostomi</taxon>
        <taxon>Actinopterygii</taxon>
        <taxon>Neopterygii</taxon>
        <taxon>Teleostei</taxon>
        <taxon>Anguilliformes</taxon>
        <taxon>Synaphobranchidae</taxon>
        <taxon>Synaphobranchus</taxon>
    </lineage>
</organism>
<comment type="function">
    <text evidence="8">Immune regulatory cytokine.</text>
</comment>
<name>A0A9Q1J0B5_SYNKA</name>
<evidence type="ECO:0000256" key="4">
    <source>
        <dbReference type="ARBA" id="ARBA00022514"/>
    </source>
</evidence>
<proteinExistence type="inferred from homology"/>
<dbReference type="PRINTS" id="PR01294">
    <property type="entry name" value="INTRLEUKIN10"/>
</dbReference>
<evidence type="ECO:0000256" key="2">
    <source>
        <dbReference type="ARBA" id="ARBA00008813"/>
    </source>
</evidence>
<dbReference type="InterPro" id="IPR020443">
    <property type="entry name" value="IL-10/19/20/24/26"/>
</dbReference>
<dbReference type="GO" id="GO:0005125">
    <property type="term" value="F:cytokine activity"/>
    <property type="evidence" value="ECO:0007669"/>
    <property type="project" value="UniProtKB-UniRule"/>
</dbReference>
<keyword evidence="7" id="KW-1015">Disulfide bond</keyword>
<keyword evidence="6 8" id="KW-0732">Signal</keyword>
<dbReference type="SUPFAM" id="SSF47266">
    <property type="entry name" value="4-helical cytokines"/>
    <property type="match status" value="1"/>
</dbReference>
<reference evidence="9" key="1">
    <citation type="journal article" date="2023" name="Science">
        <title>Genome structures resolve the early diversification of teleost fishes.</title>
        <authorList>
            <person name="Parey E."/>
            <person name="Louis A."/>
            <person name="Montfort J."/>
            <person name="Bouchez O."/>
            <person name="Roques C."/>
            <person name="Iampietro C."/>
            <person name="Lluch J."/>
            <person name="Castinel A."/>
            <person name="Donnadieu C."/>
            <person name="Desvignes T."/>
            <person name="Floi Bucao C."/>
            <person name="Jouanno E."/>
            <person name="Wen M."/>
            <person name="Mejri S."/>
            <person name="Dirks R."/>
            <person name="Jansen H."/>
            <person name="Henkel C."/>
            <person name="Chen W.J."/>
            <person name="Zahm M."/>
            <person name="Cabau C."/>
            <person name="Klopp C."/>
            <person name="Thompson A.W."/>
            <person name="Robinson-Rechavi M."/>
            <person name="Braasch I."/>
            <person name="Lecointre G."/>
            <person name="Bobe J."/>
            <person name="Postlethwait J.H."/>
            <person name="Berthelot C."/>
            <person name="Roest Crollius H."/>
            <person name="Guiguen Y."/>
        </authorList>
    </citation>
    <scope>NUCLEOTIDE SEQUENCE</scope>
    <source>
        <strain evidence="9">WJC10195</strain>
    </source>
</reference>
<keyword evidence="5 8" id="KW-0964">Secreted</keyword>
<dbReference type="InterPro" id="IPR000098">
    <property type="entry name" value="IL-10"/>
</dbReference>
<protein>
    <recommendedName>
        <fullName evidence="8">Interleukin family protein</fullName>
    </recommendedName>
</protein>
<evidence type="ECO:0000313" key="9">
    <source>
        <dbReference type="EMBL" id="KAJ8360528.1"/>
    </source>
</evidence>
<dbReference type="OrthoDB" id="9931894at2759"/>
<feature type="chain" id="PRO_5040533491" description="Interleukin family protein" evidence="8">
    <location>
        <begin position="24"/>
        <end position="133"/>
    </location>
</feature>
<evidence type="ECO:0000256" key="6">
    <source>
        <dbReference type="ARBA" id="ARBA00022729"/>
    </source>
</evidence>
<dbReference type="AlphaFoldDB" id="A0A9Q1J0B5"/>
<comment type="subcellular location">
    <subcellularLocation>
        <location evidence="1 8">Secreted</location>
    </subcellularLocation>
</comment>
<dbReference type="PANTHER" id="PTHR48482:SF5">
    <property type="entry name" value="INTERLEUKIN-10"/>
    <property type="match status" value="1"/>
</dbReference>
<dbReference type="Proteomes" id="UP001152622">
    <property type="component" value="Chromosome 5"/>
</dbReference>
<dbReference type="GO" id="GO:0001817">
    <property type="term" value="P:regulation of cytokine production"/>
    <property type="evidence" value="ECO:0007669"/>
    <property type="project" value="UniProtKB-ARBA"/>
</dbReference>
<evidence type="ECO:0000256" key="8">
    <source>
        <dbReference type="RuleBase" id="RU368043"/>
    </source>
</evidence>
<keyword evidence="4 8" id="KW-0202">Cytokine</keyword>
<feature type="signal peptide" evidence="8">
    <location>
        <begin position="1"/>
        <end position="23"/>
    </location>
</feature>
<gene>
    <name evidence="9" type="ORF">SKAU_G00170530</name>
</gene>
<dbReference type="Gene3D" id="1.20.1250.10">
    <property type="match status" value="1"/>
</dbReference>
<evidence type="ECO:0000256" key="5">
    <source>
        <dbReference type="ARBA" id="ARBA00022525"/>
    </source>
</evidence>
<evidence type="ECO:0000256" key="7">
    <source>
        <dbReference type="ARBA" id="ARBA00023157"/>
    </source>
</evidence>
<evidence type="ECO:0000256" key="3">
    <source>
        <dbReference type="ARBA" id="ARBA00011144"/>
    </source>
</evidence>